<dbReference type="Proteomes" id="UP000076512">
    <property type="component" value="Unassembled WGS sequence"/>
</dbReference>
<protein>
    <recommendedName>
        <fullName evidence="3">Methyltransferase domain-containing protein</fullName>
    </recommendedName>
</protein>
<evidence type="ECO:0000259" key="3">
    <source>
        <dbReference type="Pfam" id="PF13649"/>
    </source>
</evidence>
<evidence type="ECO:0000313" key="5">
    <source>
        <dbReference type="Proteomes" id="UP000076512"/>
    </source>
</evidence>
<name>A0A164MGI0_9NOCA</name>
<dbReference type="Gene3D" id="1.10.150.290">
    <property type="entry name" value="S-adenosyl-L-methionine-dependent methyltransferases"/>
    <property type="match status" value="1"/>
</dbReference>
<proteinExistence type="predicted"/>
<evidence type="ECO:0000256" key="1">
    <source>
        <dbReference type="ARBA" id="ARBA00022603"/>
    </source>
</evidence>
<reference evidence="4 5" key="1">
    <citation type="submission" date="2016-04" db="EMBL/GenBank/DDBJ databases">
        <authorList>
            <person name="Evans L.H."/>
            <person name="Alamgir A."/>
            <person name="Owens N."/>
            <person name="Weber N.D."/>
            <person name="Virtaneva K."/>
            <person name="Barbian K."/>
            <person name="Babar A."/>
            <person name="Rosenke K."/>
        </authorList>
    </citation>
    <scope>NUCLEOTIDE SEQUENCE [LARGE SCALE GENOMIC DNA]</scope>
    <source>
        <strain evidence="4 5">IFM 0406</strain>
    </source>
</reference>
<dbReference type="CDD" id="cd02440">
    <property type="entry name" value="AdoMet_MTases"/>
    <property type="match status" value="1"/>
</dbReference>
<comment type="caution">
    <text evidence="4">The sequence shown here is derived from an EMBL/GenBank/DDBJ whole genome shotgun (WGS) entry which is preliminary data.</text>
</comment>
<dbReference type="GO" id="GO:0030798">
    <property type="term" value="F:trans-aconitate 2-methyltransferase activity"/>
    <property type="evidence" value="ECO:0007669"/>
    <property type="project" value="InterPro"/>
</dbReference>
<evidence type="ECO:0000256" key="2">
    <source>
        <dbReference type="ARBA" id="ARBA00022679"/>
    </source>
</evidence>
<dbReference type="InterPro" id="IPR023149">
    <property type="entry name" value="Trans_acon_MeTrfase_C"/>
</dbReference>
<sequence length="274" mass="30452">MPPDSADTALTAIRLNTRWDVTRYGQFEDARMRPIHDLLDRVRTRPTTVADLGCGPGKGTNLILRRWPGADVTGVDNSPDMLSAARINTPGARYVSGSVDDWIPPEPVDVIVASGLLHLIDNHEEILRRWCGYLSPGGTLAVQAPDAIDAPWYREMIALVSTGRFAGLPQAAPVRDFLCRPALLPRPDYHRILSDSGFRTDIFTIDYLHALTGIDAVFEWVSTTGLRPVLAGLPAEVHPEVREQYRNRLREVYPATATGTTLFPFRRIFMIAEP</sequence>
<dbReference type="STRING" id="455432.AWN90_32290"/>
<dbReference type="SUPFAM" id="SSF53335">
    <property type="entry name" value="S-adenosyl-L-methionine-dependent methyltransferases"/>
    <property type="match status" value="1"/>
</dbReference>
<accession>A0A164MGI0</accession>
<dbReference type="PANTHER" id="PTHR43861">
    <property type="entry name" value="TRANS-ACONITATE 2-METHYLTRANSFERASE-RELATED"/>
    <property type="match status" value="1"/>
</dbReference>
<dbReference type="InterPro" id="IPR029063">
    <property type="entry name" value="SAM-dependent_MTases_sf"/>
</dbReference>
<feature type="domain" description="Methyltransferase" evidence="3">
    <location>
        <begin position="49"/>
        <end position="138"/>
    </location>
</feature>
<dbReference type="InterPro" id="IPR041698">
    <property type="entry name" value="Methyltransf_25"/>
</dbReference>
<dbReference type="PANTHER" id="PTHR43861:SF1">
    <property type="entry name" value="TRANS-ACONITATE 2-METHYLTRANSFERASE"/>
    <property type="match status" value="1"/>
</dbReference>
<keyword evidence="2" id="KW-0808">Transferase</keyword>
<dbReference type="EMBL" id="LWGR01000007">
    <property type="protein sequence ID" value="KZM73339.1"/>
    <property type="molecule type" value="Genomic_DNA"/>
</dbReference>
<evidence type="ECO:0000313" key="4">
    <source>
        <dbReference type="EMBL" id="KZM73339.1"/>
    </source>
</evidence>
<dbReference type="Pfam" id="PF13649">
    <property type="entry name" value="Methyltransf_25"/>
    <property type="match status" value="1"/>
</dbReference>
<dbReference type="GO" id="GO:0032259">
    <property type="term" value="P:methylation"/>
    <property type="evidence" value="ECO:0007669"/>
    <property type="project" value="UniProtKB-KW"/>
</dbReference>
<organism evidence="4 5">
    <name type="scientific">Nocardia terpenica</name>
    <dbReference type="NCBI Taxonomy" id="455432"/>
    <lineage>
        <taxon>Bacteria</taxon>
        <taxon>Bacillati</taxon>
        <taxon>Actinomycetota</taxon>
        <taxon>Actinomycetes</taxon>
        <taxon>Mycobacteriales</taxon>
        <taxon>Nocardiaceae</taxon>
        <taxon>Nocardia</taxon>
    </lineage>
</organism>
<keyword evidence="1" id="KW-0489">Methyltransferase</keyword>
<keyword evidence="5" id="KW-1185">Reference proteome</keyword>
<dbReference type="AlphaFoldDB" id="A0A164MGI0"/>
<dbReference type="Gene3D" id="3.40.50.150">
    <property type="entry name" value="Vaccinia Virus protein VP39"/>
    <property type="match status" value="1"/>
</dbReference>
<gene>
    <name evidence="4" type="ORF">AWN90_32290</name>
</gene>